<dbReference type="Gene3D" id="2.60.120.10">
    <property type="entry name" value="Jelly Rolls"/>
    <property type="match status" value="1"/>
</dbReference>
<dbReference type="SUPFAM" id="SSF51182">
    <property type="entry name" value="RmlC-like cupins"/>
    <property type="match status" value="1"/>
</dbReference>
<proteinExistence type="predicted"/>
<evidence type="ECO:0000313" key="3">
    <source>
        <dbReference type="EMBL" id="SCF32922.1"/>
    </source>
</evidence>
<dbReference type="Pfam" id="PF07883">
    <property type="entry name" value="Cupin_2"/>
    <property type="match status" value="1"/>
</dbReference>
<dbReference type="InterPro" id="IPR051610">
    <property type="entry name" value="GPI/OXD"/>
</dbReference>
<dbReference type="InterPro" id="IPR014710">
    <property type="entry name" value="RmlC-like_jellyroll"/>
</dbReference>
<protein>
    <submittedName>
        <fullName evidence="3">Cupin domain-containing protein</fullName>
    </submittedName>
</protein>
<dbReference type="InterPro" id="IPR011051">
    <property type="entry name" value="RmlC_Cupin_sf"/>
</dbReference>
<dbReference type="RefSeq" id="WP_091405967.1">
    <property type="nucleotide sequence ID" value="NZ_FMCR01000006.1"/>
</dbReference>
<feature type="domain" description="Cupin type-2" evidence="2">
    <location>
        <begin position="46"/>
        <end position="114"/>
    </location>
</feature>
<dbReference type="AlphaFoldDB" id="A0A1C4ZIY2"/>
<dbReference type="InterPro" id="IPR013096">
    <property type="entry name" value="Cupin_2"/>
</dbReference>
<dbReference type="STRING" id="285676.GA0070561_5420"/>
<name>A0A1C4ZIY2_9ACTN</name>
<gene>
    <name evidence="3" type="ORF">GA0070561_5420</name>
</gene>
<dbReference type="EMBL" id="FMCR01000006">
    <property type="protein sequence ID" value="SCF32922.1"/>
    <property type="molecule type" value="Genomic_DNA"/>
</dbReference>
<sequence>MQSTNPAITSGVVTFDHWYDFTEGGPVHRALLPFPSTAPAPFEVARWSVAPNTSNDLDVHRSREVWIIVSGTGTLTFADQTGVLRAGDVAAFDSRVPHQIRNDGPDPLVAISVYWLQAGD</sequence>
<reference evidence="3 4" key="1">
    <citation type="submission" date="2016-06" db="EMBL/GenBank/DDBJ databases">
        <authorList>
            <person name="Kjaerup R.B."/>
            <person name="Dalgaard T.S."/>
            <person name="Juul-Madsen H.R."/>
        </authorList>
    </citation>
    <scope>NUCLEOTIDE SEQUENCE [LARGE SCALE GENOMIC DNA]</scope>
    <source>
        <strain evidence="3 4">DSM 44871</strain>
    </source>
</reference>
<dbReference type="Proteomes" id="UP000198864">
    <property type="component" value="Unassembled WGS sequence"/>
</dbReference>
<dbReference type="PANTHER" id="PTHR35848">
    <property type="entry name" value="OXALATE-BINDING PROTEIN"/>
    <property type="match status" value="1"/>
</dbReference>
<evidence type="ECO:0000256" key="1">
    <source>
        <dbReference type="ARBA" id="ARBA00022723"/>
    </source>
</evidence>
<keyword evidence="1" id="KW-0479">Metal-binding</keyword>
<dbReference type="PANTHER" id="PTHR35848:SF6">
    <property type="entry name" value="CUPIN TYPE-2 DOMAIN-CONTAINING PROTEIN"/>
    <property type="match status" value="1"/>
</dbReference>
<dbReference type="GO" id="GO:0046872">
    <property type="term" value="F:metal ion binding"/>
    <property type="evidence" value="ECO:0007669"/>
    <property type="project" value="UniProtKB-KW"/>
</dbReference>
<accession>A0A1C4ZIY2</accession>
<evidence type="ECO:0000259" key="2">
    <source>
        <dbReference type="Pfam" id="PF07883"/>
    </source>
</evidence>
<organism evidence="3 4">
    <name type="scientific">Micromonospora saelicesensis</name>
    <dbReference type="NCBI Taxonomy" id="285676"/>
    <lineage>
        <taxon>Bacteria</taxon>
        <taxon>Bacillati</taxon>
        <taxon>Actinomycetota</taxon>
        <taxon>Actinomycetes</taxon>
        <taxon>Micromonosporales</taxon>
        <taxon>Micromonosporaceae</taxon>
        <taxon>Micromonospora</taxon>
    </lineage>
</organism>
<evidence type="ECO:0000313" key="4">
    <source>
        <dbReference type="Proteomes" id="UP000198864"/>
    </source>
</evidence>